<dbReference type="Proteomes" id="UP001305414">
    <property type="component" value="Unassembled WGS sequence"/>
</dbReference>
<dbReference type="EMBL" id="JAWHQM010000001">
    <property type="protein sequence ID" value="KAK5624623.1"/>
    <property type="molecule type" value="Genomic_DNA"/>
</dbReference>
<feature type="transmembrane region" description="Helical" evidence="1">
    <location>
        <begin position="58"/>
        <end position="80"/>
    </location>
</feature>
<reference evidence="2 3" key="1">
    <citation type="submission" date="2023-10" db="EMBL/GenBank/DDBJ databases">
        <title>Draft genome sequence of Xylaria bambusicola isolate GMP-LS, the root and basal stem rot pathogen of sugarcane in Indonesia.</title>
        <authorList>
            <person name="Selvaraj P."/>
            <person name="Muralishankar V."/>
            <person name="Muruganantham S."/>
            <person name="Sp S."/>
            <person name="Haryani S."/>
            <person name="Lau K.J.X."/>
            <person name="Naqvi N.I."/>
        </authorList>
    </citation>
    <scope>NUCLEOTIDE SEQUENCE [LARGE SCALE GENOMIC DNA]</scope>
    <source>
        <strain evidence="2">GMP-LS</strain>
    </source>
</reference>
<keyword evidence="3" id="KW-1185">Reference proteome</keyword>
<dbReference type="AlphaFoldDB" id="A0AAN7Z2F4"/>
<name>A0AAN7Z2F4_9PEZI</name>
<proteinExistence type="predicted"/>
<keyword evidence="1" id="KW-0812">Transmembrane</keyword>
<comment type="caution">
    <text evidence="2">The sequence shown here is derived from an EMBL/GenBank/DDBJ whole genome shotgun (WGS) entry which is preliminary data.</text>
</comment>
<gene>
    <name evidence="2" type="ORF">RRF57_000340</name>
</gene>
<evidence type="ECO:0000313" key="2">
    <source>
        <dbReference type="EMBL" id="KAK5624623.1"/>
    </source>
</evidence>
<organism evidence="2 3">
    <name type="scientific">Xylaria bambusicola</name>
    <dbReference type="NCBI Taxonomy" id="326684"/>
    <lineage>
        <taxon>Eukaryota</taxon>
        <taxon>Fungi</taxon>
        <taxon>Dikarya</taxon>
        <taxon>Ascomycota</taxon>
        <taxon>Pezizomycotina</taxon>
        <taxon>Sordariomycetes</taxon>
        <taxon>Xylariomycetidae</taxon>
        <taxon>Xylariales</taxon>
        <taxon>Xylariaceae</taxon>
        <taxon>Xylaria</taxon>
    </lineage>
</organism>
<evidence type="ECO:0000313" key="3">
    <source>
        <dbReference type="Proteomes" id="UP001305414"/>
    </source>
</evidence>
<sequence length="94" mass="10368">MSPGCNPAQLVRGDFEVSERIKCLIGGVHPARKVKQYRTYCDSLLGRHLKAEGLGGLWSYHVFVVGDEIVIPLICVNTIVRRIGVMAKTRTSSV</sequence>
<accession>A0AAN7Z2F4</accession>
<evidence type="ECO:0000256" key="1">
    <source>
        <dbReference type="SAM" id="Phobius"/>
    </source>
</evidence>
<keyword evidence="1" id="KW-1133">Transmembrane helix</keyword>
<keyword evidence="1" id="KW-0472">Membrane</keyword>
<protein>
    <submittedName>
        <fullName evidence="2">Uncharacterized protein</fullName>
    </submittedName>
</protein>